<dbReference type="PANTHER" id="PTHR36766">
    <property type="entry name" value="PLANT BROAD-SPECTRUM MILDEW RESISTANCE PROTEIN RPW8"/>
    <property type="match status" value="1"/>
</dbReference>
<dbReference type="InterPro" id="IPR027417">
    <property type="entry name" value="P-loop_NTPase"/>
</dbReference>
<dbReference type="InterPro" id="IPR058922">
    <property type="entry name" value="WHD_DRP"/>
</dbReference>
<sequence>MSVSLLKILVTTRNETVARIMQTLQTFELNYMSEEQNWRLFQHYAFGEVIPNRGSKLVETGKLIMKKCGNLPLAIKSIASLLRHDPEEESWREILDSELWESDVRNEIFQPLQISYARLPTYLKPYFLYCSMFPKDYLYDADELVNLWISQGYVQNNGLKNKQKVGWEYAKQLWQRSFFQGEYREKEFEFTLHDIIHDLARSISGHGCYSIGEDMVSNFPEELFHLYIVGRSEELTETDLPSSRKFTTLRTLFVRNKYFFCPPTTTGFNFSEVQSLRALQLARDDYLKYASFANLKHLRYMCLNGLLQRLPECICSLYNLQYLTLYSCLVGELLESIQNLASLEELTILNCDNLRVLPSSLCQLKALQKLFIRNCPVMELPRDIGNLTKLQYLTIIHTYVGSLPPSLNKIIKNIQALDVRLECSTIGWLEHLVDLGGTLIISIKDVYNLEDVRCANIESMNKLHCLILGWDLYHCDLNLLEHEYLYIDYYGNGIDDEVISEIDSGDEVISIIDIDDDESLMCWLKHHSNLEKLEIHGYDSCTFPCWIENTTLLESIVLKFCQATFLPFGGLHKLKHLKIEGLQFIQEDALPLMLEEIEISECYDLISVTGIQRLKSLVKLSINGCWELCWLDHCWDSKTCTITVTECPKLTKWRLQQHMSCEKVELWIWDYGYRTFPVWIGNPTSCASLERILLERCTFITFLPFGDLHKLKQLIIVGCSSLQIIQEEFLPLVLEEIEISHCGNLISVNGIQRLKPLFKLYIGDCENLCWLDHRGKTDIITVWDCPKLKELCLQRGICYEGSCDTCNKKAHVTQSFFFLDK</sequence>
<name>A0A9Q0CSN8_9POAL</name>
<dbReference type="OrthoDB" id="5279713at2759"/>
<organism evidence="5 6">
    <name type="scientific">Rhynchospora breviuscula</name>
    <dbReference type="NCBI Taxonomy" id="2022672"/>
    <lineage>
        <taxon>Eukaryota</taxon>
        <taxon>Viridiplantae</taxon>
        <taxon>Streptophyta</taxon>
        <taxon>Embryophyta</taxon>
        <taxon>Tracheophyta</taxon>
        <taxon>Spermatophyta</taxon>
        <taxon>Magnoliopsida</taxon>
        <taxon>Liliopsida</taxon>
        <taxon>Poales</taxon>
        <taxon>Cyperaceae</taxon>
        <taxon>Cyperoideae</taxon>
        <taxon>Rhynchosporeae</taxon>
        <taxon>Rhynchospora</taxon>
    </lineage>
</organism>
<dbReference type="Gene3D" id="3.80.10.10">
    <property type="entry name" value="Ribonuclease Inhibitor"/>
    <property type="match status" value="3"/>
</dbReference>
<proteinExistence type="predicted"/>
<evidence type="ECO:0000256" key="1">
    <source>
        <dbReference type="ARBA" id="ARBA00022737"/>
    </source>
</evidence>
<dbReference type="GO" id="GO:0006952">
    <property type="term" value="P:defense response"/>
    <property type="evidence" value="ECO:0007669"/>
    <property type="project" value="UniProtKB-KW"/>
</dbReference>
<dbReference type="InterPro" id="IPR055414">
    <property type="entry name" value="LRR_R13L4/SHOC2-like"/>
</dbReference>
<dbReference type="GO" id="GO:0043531">
    <property type="term" value="F:ADP binding"/>
    <property type="evidence" value="ECO:0007669"/>
    <property type="project" value="InterPro"/>
</dbReference>
<dbReference type="Pfam" id="PF23598">
    <property type="entry name" value="LRR_14"/>
    <property type="match status" value="1"/>
</dbReference>
<accession>A0A9Q0CSN8</accession>
<keyword evidence="2" id="KW-0611">Plant defense</keyword>
<feature type="domain" description="Disease resistance R13L4/SHOC-2-like LRR" evidence="4">
    <location>
        <begin position="313"/>
        <end position="455"/>
    </location>
</feature>
<evidence type="ECO:0000313" key="6">
    <source>
        <dbReference type="Proteomes" id="UP001151287"/>
    </source>
</evidence>
<dbReference type="Proteomes" id="UP001151287">
    <property type="component" value="Unassembled WGS sequence"/>
</dbReference>
<evidence type="ECO:0000256" key="2">
    <source>
        <dbReference type="ARBA" id="ARBA00022821"/>
    </source>
</evidence>
<keyword evidence="6" id="KW-1185">Reference proteome</keyword>
<dbReference type="Gene3D" id="1.10.8.430">
    <property type="entry name" value="Helical domain of apoptotic protease-activating factors"/>
    <property type="match status" value="1"/>
</dbReference>
<dbReference type="Gene3D" id="1.10.10.10">
    <property type="entry name" value="Winged helix-like DNA-binding domain superfamily/Winged helix DNA-binding domain"/>
    <property type="match status" value="1"/>
</dbReference>
<dbReference type="PANTHER" id="PTHR36766:SF30">
    <property type="entry name" value="TIR-NBS TYPE DISEASE RESISTANCE PROTEIN-RELATED"/>
    <property type="match status" value="1"/>
</dbReference>
<feature type="domain" description="Disease resistance protein winged helix" evidence="3">
    <location>
        <begin position="132"/>
        <end position="200"/>
    </location>
</feature>
<dbReference type="AlphaFoldDB" id="A0A9Q0CSN8"/>
<dbReference type="SUPFAM" id="SSF52058">
    <property type="entry name" value="L domain-like"/>
    <property type="match status" value="1"/>
</dbReference>
<dbReference type="EMBL" id="JAMQYH010000002">
    <property type="protein sequence ID" value="KAJ1699452.1"/>
    <property type="molecule type" value="Genomic_DNA"/>
</dbReference>
<gene>
    <name evidence="5" type="ORF">LUZ63_007964</name>
</gene>
<reference evidence="5" key="1">
    <citation type="journal article" date="2022" name="Cell">
        <title>Repeat-based holocentromeres influence genome architecture and karyotype evolution.</title>
        <authorList>
            <person name="Hofstatter P.G."/>
            <person name="Thangavel G."/>
            <person name="Lux T."/>
            <person name="Neumann P."/>
            <person name="Vondrak T."/>
            <person name="Novak P."/>
            <person name="Zhang M."/>
            <person name="Costa L."/>
            <person name="Castellani M."/>
            <person name="Scott A."/>
            <person name="Toegelov H."/>
            <person name="Fuchs J."/>
            <person name="Mata-Sucre Y."/>
            <person name="Dias Y."/>
            <person name="Vanzela A.L.L."/>
            <person name="Huettel B."/>
            <person name="Almeida C.C.S."/>
            <person name="Simkova H."/>
            <person name="Souza G."/>
            <person name="Pedrosa-Harand A."/>
            <person name="Macas J."/>
            <person name="Mayer K.F.X."/>
            <person name="Houben A."/>
            <person name="Marques A."/>
        </authorList>
    </citation>
    <scope>NUCLEOTIDE SEQUENCE</scope>
    <source>
        <strain evidence="5">RhyBre1mFocal</strain>
    </source>
</reference>
<evidence type="ECO:0008006" key="7">
    <source>
        <dbReference type="Google" id="ProtNLM"/>
    </source>
</evidence>
<dbReference type="SUPFAM" id="SSF52540">
    <property type="entry name" value="P-loop containing nucleoside triphosphate hydrolases"/>
    <property type="match status" value="1"/>
</dbReference>
<evidence type="ECO:0000259" key="4">
    <source>
        <dbReference type="Pfam" id="PF23598"/>
    </source>
</evidence>
<protein>
    <recommendedName>
        <fullName evidence="7">NB-ARC domain-containing protein</fullName>
    </recommendedName>
</protein>
<dbReference type="InterPro" id="IPR032675">
    <property type="entry name" value="LRR_dom_sf"/>
</dbReference>
<comment type="caution">
    <text evidence="5">The sequence shown here is derived from an EMBL/GenBank/DDBJ whole genome shotgun (WGS) entry which is preliminary data.</text>
</comment>
<dbReference type="InterPro" id="IPR042197">
    <property type="entry name" value="Apaf_helical"/>
</dbReference>
<keyword evidence="1" id="KW-0677">Repeat</keyword>
<dbReference type="InterPro" id="IPR036388">
    <property type="entry name" value="WH-like_DNA-bd_sf"/>
</dbReference>
<evidence type="ECO:0000313" key="5">
    <source>
        <dbReference type="EMBL" id="KAJ1699452.1"/>
    </source>
</evidence>
<evidence type="ECO:0000259" key="3">
    <source>
        <dbReference type="Pfam" id="PF23559"/>
    </source>
</evidence>
<dbReference type="Pfam" id="PF23559">
    <property type="entry name" value="WHD_DRP"/>
    <property type="match status" value="1"/>
</dbReference>